<name>A0ABY4RPJ7_9BACL</name>
<evidence type="ECO:0000256" key="1">
    <source>
        <dbReference type="SAM" id="Phobius"/>
    </source>
</evidence>
<sequence length="73" mass="8398">MIVYNRSIKTTDKNYWLIMISCVFTSFIFTVWGGCLLLGCLLYIAFSKRRIKGLLGNYGNSLLPALFKKRGLR</sequence>
<keyword evidence="1" id="KW-0812">Transmembrane</keyword>
<organism evidence="2 3">
    <name type="scientific">Paenibacillus konkukensis</name>
    <dbReference type="NCBI Taxonomy" id="2020716"/>
    <lineage>
        <taxon>Bacteria</taxon>
        <taxon>Bacillati</taxon>
        <taxon>Bacillota</taxon>
        <taxon>Bacilli</taxon>
        <taxon>Bacillales</taxon>
        <taxon>Paenibacillaceae</taxon>
        <taxon>Paenibacillus</taxon>
    </lineage>
</organism>
<keyword evidence="1" id="KW-1133">Transmembrane helix</keyword>
<dbReference type="EMBL" id="CP027059">
    <property type="protein sequence ID" value="UQZ83488.1"/>
    <property type="molecule type" value="Genomic_DNA"/>
</dbReference>
<protein>
    <submittedName>
        <fullName evidence="2">Uncharacterized protein</fullName>
    </submittedName>
</protein>
<dbReference type="PROSITE" id="PS51257">
    <property type="entry name" value="PROKAR_LIPOPROTEIN"/>
    <property type="match status" value="1"/>
</dbReference>
<accession>A0ABY4RPJ7</accession>
<dbReference type="Proteomes" id="UP001057134">
    <property type="component" value="Chromosome"/>
</dbReference>
<reference evidence="2" key="1">
    <citation type="submission" date="2018-02" db="EMBL/GenBank/DDBJ databases">
        <authorList>
            <person name="Kim S.-K."/>
            <person name="Jung H.-I."/>
            <person name="Lee S.-W."/>
        </authorList>
    </citation>
    <scope>NUCLEOTIDE SEQUENCE</scope>
    <source>
        <strain evidence="2">SK3146</strain>
    </source>
</reference>
<reference evidence="2" key="2">
    <citation type="journal article" date="2021" name="J Anim Sci Technol">
        <title>Complete genome sequence of Paenibacillus konkukensis sp. nov. SK3146 as a potential probiotic strain.</title>
        <authorList>
            <person name="Jung H.I."/>
            <person name="Park S."/>
            <person name="Niu K.M."/>
            <person name="Lee S.W."/>
            <person name="Kothari D."/>
            <person name="Yi K.J."/>
            <person name="Kim S.K."/>
        </authorList>
    </citation>
    <scope>NUCLEOTIDE SEQUENCE</scope>
    <source>
        <strain evidence="2">SK3146</strain>
    </source>
</reference>
<proteinExistence type="predicted"/>
<evidence type="ECO:0000313" key="3">
    <source>
        <dbReference type="Proteomes" id="UP001057134"/>
    </source>
</evidence>
<keyword evidence="1" id="KW-0472">Membrane</keyword>
<feature type="transmembrane region" description="Helical" evidence="1">
    <location>
        <begin position="15"/>
        <end position="46"/>
    </location>
</feature>
<gene>
    <name evidence="2" type="ORF">SK3146_02675</name>
</gene>
<evidence type="ECO:0000313" key="2">
    <source>
        <dbReference type="EMBL" id="UQZ83488.1"/>
    </source>
</evidence>
<keyword evidence="3" id="KW-1185">Reference proteome</keyword>